<name>K2M6C3_9HYPH</name>
<dbReference type="NCBIfam" id="TIGR00369">
    <property type="entry name" value="unchar_dom_1"/>
    <property type="match status" value="1"/>
</dbReference>
<keyword evidence="1" id="KW-0378">Hydrolase</keyword>
<gene>
    <name evidence="3" type="ORF">NA2_16492</name>
</gene>
<evidence type="ECO:0000313" key="4">
    <source>
        <dbReference type="Proteomes" id="UP000006786"/>
    </source>
</evidence>
<organism evidence="3 4">
    <name type="scientific">Nitratireductor pacificus pht-3B</name>
    <dbReference type="NCBI Taxonomy" id="391937"/>
    <lineage>
        <taxon>Bacteria</taxon>
        <taxon>Pseudomonadati</taxon>
        <taxon>Pseudomonadota</taxon>
        <taxon>Alphaproteobacteria</taxon>
        <taxon>Hyphomicrobiales</taxon>
        <taxon>Phyllobacteriaceae</taxon>
        <taxon>Nitratireductor</taxon>
    </lineage>
</organism>
<dbReference type="Proteomes" id="UP000006786">
    <property type="component" value="Unassembled WGS sequence"/>
</dbReference>
<dbReference type="eggNOG" id="COG2050">
    <property type="taxonomic scope" value="Bacteria"/>
</dbReference>
<dbReference type="InterPro" id="IPR006683">
    <property type="entry name" value="Thioestr_dom"/>
</dbReference>
<comment type="caution">
    <text evidence="3">The sequence shown here is derived from an EMBL/GenBank/DDBJ whole genome shotgun (WGS) entry which is preliminary data.</text>
</comment>
<dbReference type="PATRIC" id="fig|391937.3.peg.3387"/>
<dbReference type="OrthoDB" id="3477511at2"/>
<reference evidence="3 4" key="1">
    <citation type="journal article" date="2012" name="J. Bacteriol.">
        <title>Genome Sequence of Nitratireductor pacificus Type Strain pht-3B.</title>
        <authorList>
            <person name="Lai Q."/>
            <person name="Li G."/>
            <person name="Shao Z."/>
        </authorList>
    </citation>
    <scope>NUCLEOTIDE SEQUENCE [LARGE SCALE GENOMIC DNA]</scope>
    <source>
        <strain evidence="4">pht-3B</strain>
    </source>
</reference>
<evidence type="ECO:0000259" key="2">
    <source>
        <dbReference type="Pfam" id="PF03061"/>
    </source>
</evidence>
<keyword evidence="4" id="KW-1185">Reference proteome</keyword>
<dbReference type="Pfam" id="PF03061">
    <property type="entry name" value="4HBT"/>
    <property type="match status" value="1"/>
</dbReference>
<dbReference type="SUPFAM" id="SSF54637">
    <property type="entry name" value="Thioesterase/thiol ester dehydrase-isomerase"/>
    <property type="match status" value="1"/>
</dbReference>
<protein>
    <submittedName>
        <fullName evidence="3">Phenylacetic acid degradation-like protein</fullName>
    </submittedName>
</protein>
<dbReference type="RefSeq" id="WP_008598188.1">
    <property type="nucleotide sequence ID" value="NZ_AMRM01000020.1"/>
</dbReference>
<dbReference type="InterPro" id="IPR029069">
    <property type="entry name" value="HotDog_dom_sf"/>
</dbReference>
<proteinExistence type="predicted"/>
<sequence>MLLKAPFIQPLGIEMISAVPERIHIRLPFREELTGVDQHVHSGAIAALVEFAGTVAAVSGIGDEDKVAGCITSQINLTFLSAPYGTRVDAVATVAHRTEKQVVIDVSIHGDDDRALARATTICRIFEAPYVVEEAA</sequence>
<dbReference type="CDD" id="cd03443">
    <property type="entry name" value="PaaI_thioesterase"/>
    <property type="match status" value="1"/>
</dbReference>
<dbReference type="InterPro" id="IPR003736">
    <property type="entry name" value="PAAI_dom"/>
</dbReference>
<dbReference type="AlphaFoldDB" id="K2M6C3"/>
<evidence type="ECO:0000256" key="1">
    <source>
        <dbReference type="ARBA" id="ARBA00022801"/>
    </source>
</evidence>
<dbReference type="GO" id="GO:0016289">
    <property type="term" value="F:acyl-CoA hydrolase activity"/>
    <property type="evidence" value="ECO:0007669"/>
    <property type="project" value="UniProtKB-ARBA"/>
</dbReference>
<dbReference type="STRING" id="391937.NA2_16492"/>
<dbReference type="Gene3D" id="3.10.129.10">
    <property type="entry name" value="Hotdog Thioesterase"/>
    <property type="match status" value="1"/>
</dbReference>
<accession>K2M6C3</accession>
<feature type="domain" description="Thioesterase" evidence="2">
    <location>
        <begin position="38"/>
        <end position="115"/>
    </location>
</feature>
<evidence type="ECO:0000313" key="3">
    <source>
        <dbReference type="EMBL" id="EKF17676.1"/>
    </source>
</evidence>
<dbReference type="EMBL" id="AMRM01000020">
    <property type="protein sequence ID" value="EKF17676.1"/>
    <property type="molecule type" value="Genomic_DNA"/>
</dbReference>